<feature type="compositionally biased region" description="Pro residues" evidence="5">
    <location>
        <begin position="1156"/>
        <end position="1185"/>
    </location>
</feature>
<dbReference type="InterPro" id="IPR035437">
    <property type="entry name" value="SNase_OB-fold_sf"/>
</dbReference>
<feature type="region of interest" description="Disordered" evidence="5">
    <location>
        <begin position="306"/>
        <end position="336"/>
    </location>
</feature>
<dbReference type="Pfam" id="PF00567">
    <property type="entry name" value="TUDOR"/>
    <property type="match status" value="2"/>
</dbReference>
<feature type="compositionally biased region" description="Acidic residues" evidence="5">
    <location>
        <begin position="915"/>
        <end position="925"/>
    </location>
</feature>
<dbReference type="AlphaFoldDB" id="A0AAD7SR66"/>
<accession>A0AAD7SR66</accession>
<dbReference type="InterPro" id="IPR017907">
    <property type="entry name" value="Znf_RING_CS"/>
</dbReference>
<dbReference type="SMART" id="SM00333">
    <property type="entry name" value="TUDOR"/>
    <property type="match status" value="2"/>
</dbReference>
<evidence type="ECO:0000256" key="2">
    <source>
        <dbReference type="ARBA" id="ARBA00022771"/>
    </source>
</evidence>
<dbReference type="PROSITE" id="PS00518">
    <property type="entry name" value="ZF_RING_1"/>
    <property type="match status" value="1"/>
</dbReference>
<organism evidence="8 9">
    <name type="scientific">Aldrovandia affinis</name>
    <dbReference type="NCBI Taxonomy" id="143900"/>
    <lineage>
        <taxon>Eukaryota</taxon>
        <taxon>Metazoa</taxon>
        <taxon>Chordata</taxon>
        <taxon>Craniata</taxon>
        <taxon>Vertebrata</taxon>
        <taxon>Euteleostomi</taxon>
        <taxon>Actinopterygii</taxon>
        <taxon>Neopterygii</taxon>
        <taxon>Teleostei</taxon>
        <taxon>Notacanthiformes</taxon>
        <taxon>Halosauridae</taxon>
        <taxon>Aldrovandia</taxon>
    </lineage>
</organism>
<dbReference type="Proteomes" id="UP001221898">
    <property type="component" value="Unassembled WGS sequence"/>
</dbReference>
<evidence type="ECO:0000313" key="8">
    <source>
        <dbReference type="EMBL" id="KAJ8407108.1"/>
    </source>
</evidence>
<sequence length="1185" mass="132154">MHIVFDQLEESDFLSEKMSERNDSQNAVVCGTCGLAYTLPEDEVDGNLPHVLLCGHVFCTTCLRSLEFGKAIVCPECKVESVLSEDGVEGLQVDSRIIGLIYTAKMNMRKNRLSERPRNRRSRSPPLPANESPEQDSNVMDKALEDALSQAAENLSQVEDIHQTLVEGLQAQLKKEKARLVKEVEEMVDAAFSVLRRRKGALLAELSHLDQFFVASRLMVGQVEERKKALHTAIQMARQVQQHPSLGSYCELDKVLEVLQAPVDVQSYDLGCLSLGSGLSCTLQTDGLMQSLKTCLKMTIGSPRVLTGEEPGAAATPQDRRPGRHAPSATEPRSQDWEQECLGIDTAAQASAHCIFSDSPNVIIEEIVEEREPERPAFTYHPASSRRSWRRRRPTRPALLQKAPPCPGWPRVCVPLPVPLAPPLAPKWRATIGRPRRRSRKFGMGCPPIRQGRVFQEWVLVTHVVNPNHFYIRRVSEKQAVTMLSSKIDVLCSGERGLFTASDVVETGSLMFVKQNQGVWCRVTVLEVFQRGQEEAVCRSPVPQLAKLRVFFQDYGFTKSISPTSEGVSVVDSLNLCVRRVDVAVQSEMARWRILAIRCSLKDIVPADPVKGWCTEAQVEFQRVVGSKAVEMLVFGEDRDALLVDLKNAPMDRSVSDMPLSLRDYLVFLELAKFYNPMAKPPPRGRWPLHFYPPPYPRAMVELNAVVCHINTPSDFYIQLVDNMEFLLLNAKLQEVYSQEGGAGLEVSCPALEQACAALFEDKVWYRAQIVGFPGNRLVEVRYVDFGNRKTLPMSDVRKLKDQFFALPTMAIQCCLADLEPARRAESWSTDCTERFRNLVEQKLMSAMATDVVPRLQAMPVRLFQVSEVSEGGEQSTDIAQLLVEEELACFRKGVKVQVLMEDAAVWDPPFEGVLDGEGEAEAEAEGDREGPTEDALLQGDAQDLQLPRNLKDLRVRVTHVCSPGSFYVQLLQTDKQLKRLHEKLKEEYAKTEPVDSVEWGADMPCAAYINRVWERGQVCSVSSASTAEVLRCDFGNKVKVHLKDLRPLRPHLIGSLVLECSLSDIRPAGGGSSWTATACDFISYYMTGAMAIMTIKEHTSERPMPVILYCSDKAGKDVSVAHFLVSEGLALKERKHQPALPQIAEEGPGEGHAHPPFPQPQPQPRPQPRPPANPPPAALPLLWP</sequence>
<keyword evidence="9" id="KW-1185">Reference proteome</keyword>
<reference evidence="8" key="1">
    <citation type="journal article" date="2023" name="Science">
        <title>Genome structures resolve the early diversification of teleost fishes.</title>
        <authorList>
            <person name="Parey E."/>
            <person name="Louis A."/>
            <person name="Montfort J."/>
            <person name="Bouchez O."/>
            <person name="Roques C."/>
            <person name="Iampietro C."/>
            <person name="Lluch J."/>
            <person name="Castinel A."/>
            <person name="Donnadieu C."/>
            <person name="Desvignes T."/>
            <person name="Floi Bucao C."/>
            <person name="Jouanno E."/>
            <person name="Wen M."/>
            <person name="Mejri S."/>
            <person name="Dirks R."/>
            <person name="Jansen H."/>
            <person name="Henkel C."/>
            <person name="Chen W.J."/>
            <person name="Zahm M."/>
            <person name="Cabau C."/>
            <person name="Klopp C."/>
            <person name="Thompson A.W."/>
            <person name="Robinson-Rechavi M."/>
            <person name="Braasch I."/>
            <person name="Lecointre G."/>
            <person name="Bobe J."/>
            <person name="Postlethwait J.H."/>
            <person name="Berthelot C."/>
            <person name="Roest Crollius H."/>
            <person name="Guiguen Y."/>
        </authorList>
    </citation>
    <scope>NUCLEOTIDE SEQUENCE</scope>
    <source>
        <strain evidence="8">NC1722</strain>
    </source>
</reference>
<dbReference type="PANTHER" id="PTHR16442">
    <property type="entry name" value="RING FINGER PROTEIN 17"/>
    <property type="match status" value="1"/>
</dbReference>
<dbReference type="InterPro" id="IPR002999">
    <property type="entry name" value="Tudor"/>
</dbReference>
<keyword evidence="2 4" id="KW-0863">Zinc-finger</keyword>
<dbReference type="PROSITE" id="PS50089">
    <property type="entry name" value="ZF_RING_2"/>
    <property type="match status" value="1"/>
</dbReference>
<comment type="caution">
    <text evidence="8">The sequence shown here is derived from an EMBL/GenBank/DDBJ whole genome shotgun (WGS) entry which is preliminary data.</text>
</comment>
<feature type="region of interest" description="Disordered" evidence="5">
    <location>
        <begin position="911"/>
        <end position="935"/>
    </location>
</feature>
<keyword evidence="3" id="KW-0862">Zinc</keyword>
<feature type="domain" description="RING-type" evidence="6">
    <location>
        <begin position="30"/>
        <end position="78"/>
    </location>
</feature>
<feature type="region of interest" description="Disordered" evidence="5">
    <location>
        <begin position="1136"/>
        <end position="1185"/>
    </location>
</feature>
<dbReference type="Gene3D" id="2.30.30.140">
    <property type="match status" value="2"/>
</dbReference>
<evidence type="ECO:0000256" key="1">
    <source>
        <dbReference type="ARBA" id="ARBA00022723"/>
    </source>
</evidence>
<proteinExistence type="predicted"/>
<dbReference type="InterPro" id="IPR018957">
    <property type="entry name" value="Znf_C3HC4_RING-type"/>
</dbReference>
<evidence type="ECO:0000256" key="4">
    <source>
        <dbReference type="PROSITE-ProRule" id="PRU00175"/>
    </source>
</evidence>
<feature type="region of interest" description="Disordered" evidence="5">
    <location>
        <begin position="111"/>
        <end position="137"/>
    </location>
</feature>
<dbReference type="Gene3D" id="2.40.50.90">
    <property type="match status" value="3"/>
</dbReference>
<evidence type="ECO:0000256" key="3">
    <source>
        <dbReference type="ARBA" id="ARBA00022833"/>
    </source>
</evidence>
<dbReference type="InterPro" id="IPR001841">
    <property type="entry name" value="Znf_RING"/>
</dbReference>
<evidence type="ECO:0000256" key="5">
    <source>
        <dbReference type="SAM" id="MobiDB-lite"/>
    </source>
</evidence>
<evidence type="ECO:0000259" key="7">
    <source>
        <dbReference type="PROSITE" id="PS50304"/>
    </source>
</evidence>
<dbReference type="PROSITE" id="PS50304">
    <property type="entry name" value="TUDOR"/>
    <property type="match status" value="1"/>
</dbReference>
<name>A0AAD7SR66_9TELE</name>
<gene>
    <name evidence="8" type="ORF">AAFF_G00287840</name>
</gene>
<dbReference type="SUPFAM" id="SSF57850">
    <property type="entry name" value="RING/U-box"/>
    <property type="match status" value="1"/>
</dbReference>
<feature type="domain" description="Tudor" evidence="7">
    <location>
        <begin position="749"/>
        <end position="807"/>
    </location>
</feature>
<evidence type="ECO:0000259" key="6">
    <source>
        <dbReference type="PROSITE" id="PS50089"/>
    </source>
</evidence>
<dbReference type="PANTHER" id="PTHR16442:SF1">
    <property type="entry name" value="RING FINGER PROTEIN 17"/>
    <property type="match status" value="1"/>
</dbReference>
<dbReference type="InterPro" id="IPR013083">
    <property type="entry name" value="Znf_RING/FYVE/PHD"/>
</dbReference>
<dbReference type="SMART" id="SM00184">
    <property type="entry name" value="RING"/>
    <property type="match status" value="1"/>
</dbReference>
<dbReference type="EMBL" id="JAINUG010000040">
    <property type="protein sequence ID" value="KAJ8407108.1"/>
    <property type="molecule type" value="Genomic_DNA"/>
</dbReference>
<evidence type="ECO:0000313" key="9">
    <source>
        <dbReference type="Proteomes" id="UP001221898"/>
    </source>
</evidence>
<dbReference type="GO" id="GO:0008270">
    <property type="term" value="F:zinc ion binding"/>
    <property type="evidence" value="ECO:0007669"/>
    <property type="project" value="UniProtKB-KW"/>
</dbReference>
<dbReference type="SUPFAM" id="SSF63748">
    <property type="entry name" value="Tudor/PWWP/MBT"/>
    <property type="match status" value="2"/>
</dbReference>
<dbReference type="Gene3D" id="3.30.40.10">
    <property type="entry name" value="Zinc/RING finger domain, C3HC4 (zinc finger)"/>
    <property type="match status" value="1"/>
</dbReference>
<evidence type="ECO:0008006" key="10">
    <source>
        <dbReference type="Google" id="ProtNLM"/>
    </source>
</evidence>
<dbReference type="Pfam" id="PF00097">
    <property type="entry name" value="zf-C3HC4"/>
    <property type="match status" value="1"/>
</dbReference>
<keyword evidence="1" id="KW-0479">Metal-binding</keyword>
<protein>
    <recommendedName>
        <fullName evidence="10">RING finger protein 17</fullName>
    </recommendedName>
</protein>